<dbReference type="RefSeq" id="WP_156107863.1">
    <property type="nucleotide sequence ID" value="NZ_CP108856.1"/>
</dbReference>
<feature type="transmembrane region" description="Helical" evidence="1">
    <location>
        <begin position="35"/>
        <end position="55"/>
    </location>
</feature>
<reference evidence="2 3" key="1">
    <citation type="submission" date="2023-11" db="EMBL/GenBank/DDBJ databases">
        <title>30 novel species of actinomycetes from the DSMZ collection.</title>
        <authorList>
            <person name="Nouioui I."/>
        </authorList>
    </citation>
    <scope>NUCLEOTIDE SEQUENCE [LARGE SCALE GENOMIC DNA]</scope>
    <source>
        <strain evidence="2 3">DSM 41602</strain>
    </source>
</reference>
<name>A0ABD5JN68_9ACTN</name>
<dbReference type="AlphaFoldDB" id="A0ABD5JN68"/>
<keyword evidence="1" id="KW-0472">Membrane</keyword>
<dbReference type="Proteomes" id="UP001354649">
    <property type="component" value="Unassembled WGS sequence"/>
</dbReference>
<dbReference type="EMBL" id="JAZBJQ010000057">
    <property type="protein sequence ID" value="MEE4589897.1"/>
    <property type="molecule type" value="Genomic_DNA"/>
</dbReference>
<gene>
    <name evidence="2" type="ORF">V2K49_44080</name>
</gene>
<keyword evidence="1" id="KW-1133">Transmembrane helix</keyword>
<organism evidence="2 3">
    <name type="scientific">Streptomyces antimycoticus</name>
    <dbReference type="NCBI Taxonomy" id="68175"/>
    <lineage>
        <taxon>Bacteria</taxon>
        <taxon>Bacillati</taxon>
        <taxon>Actinomycetota</taxon>
        <taxon>Actinomycetes</taxon>
        <taxon>Kitasatosporales</taxon>
        <taxon>Streptomycetaceae</taxon>
        <taxon>Streptomyces</taxon>
        <taxon>Streptomyces violaceusniger group</taxon>
    </lineage>
</organism>
<sequence length="56" mass="6005">MNLLVRSRINLLHEPGYDLVGTRLDPGKPVLRRPAALVALLPAAFVLFIAGSLVIG</sequence>
<evidence type="ECO:0000313" key="2">
    <source>
        <dbReference type="EMBL" id="MEE4589897.1"/>
    </source>
</evidence>
<keyword evidence="1" id="KW-0812">Transmembrane</keyword>
<accession>A0ABD5JN68</accession>
<protein>
    <submittedName>
        <fullName evidence="2">Uncharacterized protein</fullName>
    </submittedName>
</protein>
<comment type="caution">
    <text evidence="2">The sequence shown here is derived from an EMBL/GenBank/DDBJ whole genome shotgun (WGS) entry which is preliminary data.</text>
</comment>
<evidence type="ECO:0000256" key="1">
    <source>
        <dbReference type="SAM" id="Phobius"/>
    </source>
</evidence>
<proteinExistence type="predicted"/>
<evidence type="ECO:0000313" key="3">
    <source>
        <dbReference type="Proteomes" id="UP001354649"/>
    </source>
</evidence>
<dbReference type="GeneID" id="97435063"/>